<dbReference type="PRINTS" id="PR00413">
    <property type="entry name" value="HADHALOGNASE"/>
</dbReference>
<dbReference type="InterPro" id="IPR023198">
    <property type="entry name" value="PGP-like_dom2"/>
</dbReference>
<dbReference type="Gene3D" id="3.40.50.1000">
    <property type="entry name" value="HAD superfamily/HAD-like"/>
    <property type="match status" value="1"/>
</dbReference>
<dbReference type="SFLD" id="SFLDG01129">
    <property type="entry name" value="C1.5:_HAD__Beta-PGM__Phosphata"/>
    <property type="match status" value="1"/>
</dbReference>
<dbReference type="AlphaFoldDB" id="A0A7W7R6L7"/>
<evidence type="ECO:0000313" key="2">
    <source>
        <dbReference type="Proteomes" id="UP000540506"/>
    </source>
</evidence>
<dbReference type="Gene3D" id="1.10.150.240">
    <property type="entry name" value="Putative phosphatase, domain 2"/>
    <property type="match status" value="1"/>
</dbReference>
<dbReference type="PANTHER" id="PTHR47829">
    <property type="entry name" value="HYDROLASE, PUTATIVE (AFU_ORTHOLOGUE AFUA_1G12880)-RELATED"/>
    <property type="match status" value="1"/>
</dbReference>
<dbReference type="NCBIfam" id="TIGR01509">
    <property type="entry name" value="HAD-SF-IA-v3"/>
    <property type="match status" value="1"/>
</dbReference>
<keyword evidence="2" id="KW-1185">Reference proteome</keyword>
<dbReference type="GO" id="GO:0016787">
    <property type="term" value="F:hydrolase activity"/>
    <property type="evidence" value="ECO:0007669"/>
    <property type="project" value="UniProtKB-KW"/>
</dbReference>
<name>A0A7W7R6L7_KITKI</name>
<accession>A0A7W7R6L7</accession>
<dbReference type="SFLD" id="SFLDS00003">
    <property type="entry name" value="Haloacid_Dehalogenase"/>
    <property type="match status" value="1"/>
</dbReference>
<dbReference type="SUPFAM" id="SSF56784">
    <property type="entry name" value="HAD-like"/>
    <property type="match status" value="1"/>
</dbReference>
<dbReference type="InterPro" id="IPR023214">
    <property type="entry name" value="HAD_sf"/>
</dbReference>
<keyword evidence="1" id="KW-0378">Hydrolase</keyword>
<dbReference type="EMBL" id="JACHJV010000001">
    <property type="protein sequence ID" value="MBB4926395.1"/>
    <property type="molecule type" value="Genomic_DNA"/>
</dbReference>
<dbReference type="InterPro" id="IPR052898">
    <property type="entry name" value="ACAD10-like"/>
</dbReference>
<reference evidence="1 2" key="1">
    <citation type="submission" date="2020-08" db="EMBL/GenBank/DDBJ databases">
        <title>Sequencing the genomes of 1000 actinobacteria strains.</title>
        <authorList>
            <person name="Klenk H.-P."/>
        </authorList>
    </citation>
    <scope>NUCLEOTIDE SEQUENCE [LARGE SCALE GENOMIC DNA]</scope>
    <source>
        <strain evidence="1 2">DSM 41654</strain>
    </source>
</reference>
<dbReference type="PANTHER" id="PTHR47829:SF1">
    <property type="entry name" value="HAD FAMILY PHOSPHATASE"/>
    <property type="match status" value="1"/>
</dbReference>
<proteinExistence type="predicted"/>
<sequence length="207" mass="21993">MKRALILDFGGVLTSNIREATLGFDRREGLPEGTFMTVVGQHPEGIELFAQLERGEIGQAEWGERTGALLGVDGTDLLPRVLADLRTEPSVAEAAQRARAAGVRLALLSNSSGLAPYDSYLGWDLEALFDVVVLSEHHGIAKPDPALYEITLQRLGLPGSECVFVDDTPRNLPPAEALGIATVLATDPAATIAQAEALLGLRLSAEV</sequence>
<protein>
    <submittedName>
        <fullName evidence="1">Putative hydrolase of the HAD superfamily</fullName>
    </submittedName>
</protein>
<dbReference type="Proteomes" id="UP000540506">
    <property type="component" value="Unassembled WGS sequence"/>
</dbReference>
<dbReference type="InterPro" id="IPR006439">
    <property type="entry name" value="HAD-SF_hydro_IA"/>
</dbReference>
<comment type="caution">
    <text evidence="1">The sequence shown here is derived from an EMBL/GenBank/DDBJ whole genome shotgun (WGS) entry which is preliminary data.</text>
</comment>
<dbReference type="InterPro" id="IPR036412">
    <property type="entry name" value="HAD-like_sf"/>
</dbReference>
<dbReference type="RefSeq" id="WP_184939563.1">
    <property type="nucleotide sequence ID" value="NZ_JACHJV010000001.1"/>
</dbReference>
<dbReference type="Pfam" id="PF00702">
    <property type="entry name" value="Hydrolase"/>
    <property type="match status" value="1"/>
</dbReference>
<organism evidence="1 2">
    <name type="scientific">Kitasatospora kifunensis</name>
    <name type="common">Streptomyces kifunensis</name>
    <dbReference type="NCBI Taxonomy" id="58351"/>
    <lineage>
        <taxon>Bacteria</taxon>
        <taxon>Bacillati</taxon>
        <taxon>Actinomycetota</taxon>
        <taxon>Actinomycetes</taxon>
        <taxon>Kitasatosporales</taxon>
        <taxon>Streptomycetaceae</taxon>
        <taxon>Kitasatospora</taxon>
    </lineage>
</organism>
<gene>
    <name evidence="1" type="ORF">FHR34_005388</name>
</gene>
<evidence type="ECO:0000313" key="1">
    <source>
        <dbReference type="EMBL" id="MBB4926395.1"/>
    </source>
</evidence>